<dbReference type="SUPFAM" id="SSF103473">
    <property type="entry name" value="MFS general substrate transporter"/>
    <property type="match status" value="1"/>
</dbReference>
<keyword evidence="4 7" id="KW-0812">Transmembrane</keyword>
<dbReference type="CDD" id="cd17321">
    <property type="entry name" value="MFS_MMR_MDR_like"/>
    <property type="match status" value="1"/>
</dbReference>
<keyword evidence="2" id="KW-0813">Transport</keyword>
<feature type="transmembrane region" description="Helical" evidence="7">
    <location>
        <begin position="97"/>
        <end position="115"/>
    </location>
</feature>
<dbReference type="PANTHER" id="PTHR42718">
    <property type="entry name" value="MAJOR FACILITATOR SUPERFAMILY MULTIDRUG TRANSPORTER MFSC"/>
    <property type="match status" value="1"/>
</dbReference>
<accession>A0ABY2AEV2</accession>
<organism evidence="9 10">
    <name type="scientific">Kribbella speibonae</name>
    <dbReference type="NCBI Taxonomy" id="1572660"/>
    <lineage>
        <taxon>Bacteria</taxon>
        <taxon>Bacillati</taxon>
        <taxon>Actinomycetota</taxon>
        <taxon>Actinomycetes</taxon>
        <taxon>Propionibacteriales</taxon>
        <taxon>Kribbellaceae</taxon>
        <taxon>Kribbella</taxon>
    </lineage>
</organism>
<keyword evidence="6 7" id="KW-0472">Membrane</keyword>
<dbReference type="EMBL" id="SJJY01000001">
    <property type="protein sequence ID" value="TCC28209.1"/>
    <property type="molecule type" value="Genomic_DNA"/>
</dbReference>
<keyword evidence="3" id="KW-1003">Cell membrane</keyword>
<protein>
    <submittedName>
        <fullName evidence="9">DHA2 family efflux MFS transporter permease subunit</fullName>
    </submittedName>
</protein>
<dbReference type="InterPro" id="IPR036259">
    <property type="entry name" value="MFS_trans_sf"/>
</dbReference>
<evidence type="ECO:0000256" key="5">
    <source>
        <dbReference type="ARBA" id="ARBA00022989"/>
    </source>
</evidence>
<proteinExistence type="predicted"/>
<feature type="transmembrane region" description="Helical" evidence="7">
    <location>
        <begin position="189"/>
        <end position="208"/>
    </location>
</feature>
<dbReference type="InterPro" id="IPR004638">
    <property type="entry name" value="EmrB-like"/>
</dbReference>
<dbReference type="Pfam" id="PF07690">
    <property type="entry name" value="MFS_1"/>
    <property type="match status" value="1"/>
</dbReference>
<feature type="transmembrane region" description="Helical" evidence="7">
    <location>
        <begin position="292"/>
        <end position="311"/>
    </location>
</feature>
<feature type="transmembrane region" description="Helical" evidence="7">
    <location>
        <begin position="354"/>
        <end position="377"/>
    </location>
</feature>
<comment type="caution">
    <text evidence="9">The sequence shown here is derived from an EMBL/GenBank/DDBJ whole genome shotgun (WGS) entry which is preliminary data.</text>
</comment>
<dbReference type="PRINTS" id="PR01036">
    <property type="entry name" value="TCRTETB"/>
</dbReference>
<dbReference type="NCBIfam" id="TIGR00711">
    <property type="entry name" value="efflux_EmrB"/>
    <property type="match status" value="1"/>
</dbReference>
<dbReference type="InterPro" id="IPR011701">
    <property type="entry name" value="MFS"/>
</dbReference>
<feature type="transmembrane region" description="Helical" evidence="7">
    <location>
        <begin position="127"/>
        <end position="148"/>
    </location>
</feature>
<keyword evidence="5 7" id="KW-1133">Transmembrane helix</keyword>
<evidence type="ECO:0000259" key="8">
    <source>
        <dbReference type="PROSITE" id="PS50850"/>
    </source>
</evidence>
<evidence type="ECO:0000256" key="3">
    <source>
        <dbReference type="ARBA" id="ARBA00022475"/>
    </source>
</evidence>
<name>A0ABY2AEV2_9ACTN</name>
<dbReference type="PANTHER" id="PTHR42718:SF46">
    <property type="entry name" value="BLR6921 PROTEIN"/>
    <property type="match status" value="1"/>
</dbReference>
<comment type="subcellular location">
    <subcellularLocation>
        <location evidence="1">Cell membrane</location>
        <topology evidence="1">Multi-pass membrane protein</topology>
    </subcellularLocation>
</comment>
<evidence type="ECO:0000313" key="10">
    <source>
        <dbReference type="Proteomes" id="UP000292385"/>
    </source>
</evidence>
<gene>
    <name evidence="9" type="ORF">E0H58_02310</name>
</gene>
<evidence type="ECO:0000256" key="1">
    <source>
        <dbReference type="ARBA" id="ARBA00004651"/>
    </source>
</evidence>
<feature type="domain" description="Major facilitator superfamily (MFS) profile" evidence="8">
    <location>
        <begin position="1"/>
        <end position="447"/>
    </location>
</feature>
<evidence type="ECO:0000256" key="2">
    <source>
        <dbReference type="ARBA" id="ARBA00022448"/>
    </source>
</evidence>
<feature type="transmembrane region" description="Helical" evidence="7">
    <location>
        <begin position="421"/>
        <end position="442"/>
    </location>
</feature>
<dbReference type="Gene3D" id="1.20.1720.10">
    <property type="entry name" value="Multidrug resistance protein D"/>
    <property type="match status" value="1"/>
</dbReference>
<feature type="transmembrane region" description="Helical" evidence="7">
    <location>
        <begin position="398"/>
        <end position="415"/>
    </location>
</feature>
<feature type="transmembrane region" description="Helical" evidence="7">
    <location>
        <begin position="154"/>
        <end position="177"/>
    </location>
</feature>
<sequence length="465" mass="48369">MLVVVCVAQFIVVLDLSVVNVALPTIASDLDFRAGDVSWVANGYALTFGGLLVLGGRLADLYGHKPVFTAGLVLFAAASLVGGLAPTPVMLVGARALQGVGAAVLAPATLTILTTTFTERQQRTAALVVYGAVGSVGGAAGNVLGGLITESLSWRWILLINIPIGAAAGLIAVRVLASGNQHRVCCGRLDVPGAALSTLGVAALTWGVTRAEVSSWSQPGSYLSLATGVVAVVAFVLYETRCAAAPLIPFRLFRSRSVALGNLVVLLAGACFQIPMWYFLSFYFQDVLHYTALQTGLAFLPHTLLGIGLGLRLTPILMRRFNARTLVAAGSLIDLVAFVWQSRITPDSGYVPGILGPAILLSIGGAFFFTPITSVVMSAAPHDDTGAISGVMNTAKQVGGALGLALILVLANPHGAELTDYRTAFLAIAALLAVTAVLAFALPRDKEDLPVEPRPERPELGSHEP</sequence>
<feature type="transmembrane region" description="Helical" evidence="7">
    <location>
        <begin position="220"/>
        <end position="238"/>
    </location>
</feature>
<reference evidence="9 10" key="1">
    <citation type="submission" date="2019-02" db="EMBL/GenBank/DDBJ databases">
        <title>Kribbella capetownensis sp. nov. and Kribbella speibonae sp. nov., isolated from soil.</title>
        <authorList>
            <person name="Curtis S.M."/>
            <person name="Norton I."/>
            <person name="Everest G.J."/>
            <person name="Meyers P.R."/>
        </authorList>
    </citation>
    <scope>NUCLEOTIDE SEQUENCE [LARGE SCALE GENOMIC DNA]</scope>
    <source>
        <strain evidence="9 10">SK5</strain>
    </source>
</reference>
<evidence type="ECO:0000313" key="9">
    <source>
        <dbReference type="EMBL" id="TCC28209.1"/>
    </source>
</evidence>
<dbReference type="Proteomes" id="UP000292385">
    <property type="component" value="Unassembled WGS sequence"/>
</dbReference>
<evidence type="ECO:0000256" key="7">
    <source>
        <dbReference type="SAM" id="Phobius"/>
    </source>
</evidence>
<feature type="transmembrane region" description="Helical" evidence="7">
    <location>
        <begin position="67"/>
        <end position="85"/>
    </location>
</feature>
<feature type="transmembrane region" description="Helical" evidence="7">
    <location>
        <begin position="259"/>
        <end position="280"/>
    </location>
</feature>
<evidence type="ECO:0000256" key="6">
    <source>
        <dbReference type="ARBA" id="ARBA00023136"/>
    </source>
</evidence>
<feature type="transmembrane region" description="Helical" evidence="7">
    <location>
        <begin position="38"/>
        <end position="55"/>
    </location>
</feature>
<keyword evidence="10" id="KW-1185">Reference proteome</keyword>
<dbReference type="InterPro" id="IPR020846">
    <property type="entry name" value="MFS_dom"/>
</dbReference>
<dbReference type="PROSITE" id="PS50850">
    <property type="entry name" value="MFS"/>
    <property type="match status" value="1"/>
</dbReference>
<dbReference type="Gene3D" id="1.20.1250.20">
    <property type="entry name" value="MFS general substrate transporter like domains"/>
    <property type="match status" value="1"/>
</dbReference>
<evidence type="ECO:0000256" key="4">
    <source>
        <dbReference type="ARBA" id="ARBA00022692"/>
    </source>
</evidence>
<feature type="transmembrane region" description="Helical" evidence="7">
    <location>
        <begin position="323"/>
        <end position="342"/>
    </location>
</feature>